<organism evidence="2 3">
    <name type="scientific">Triparma verrucosa</name>
    <dbReference type="NCBI Taxonomy" id="1606542"/>
    <lineage>
        <taxon>Eukaryota</taxon>
        <taxon>Sar</taxon>
        <taxon>Stramenopiles</taxon>
        <taxon>Ochrophyta</taxon>
        <taxon>Bolidophyceae</taxon>
        <taxon>Parmales</taxon>
        <taxon>Triparmaceae</taxon>
        <taxon>Triparma</taxon>
    </lineage>
</organism>
<accession>A0A9W7FI09</accession>
<dbReference type="EMBL" id="BRXX01000446">
    <property type="protein sequence ID" value="GMI12450.1"/>
    <property type="molecule type" value="Genomic_DNA"/>
</dbReference>
<evidence type="ECO:0000256" key="1">
    <source>
        <dbReference type="SAM" id="MobiDB-lite"/>
    </source>
</evidence>
<dbReference type="InterPro" id="IPR011989">
    <property type="entry name" value="ARM-like"/>
</dbReference>
<reference evidence="3" key="1">
    <citation type="journal article" date="2023" name="Commun. Biol.">
        <title>Genome analysis of Parmales, the sister group of diatoms, reveals the evolutionary specialization of diatoms from phago-mixotrophs to photoautotrophs.</title>
        <authorList>
            <person name="Ban H."/>
            <person name="Sato S."/>
            <person name="Yoshikawa S."/>
            <person name="Yamada K."/>
            <person name="Nakamura Y."/>
            <person name="Ichinomiya M."/>
            <person name="Sato N."/>
            <person name="Blanc-Mathieu R."/>
            <person name="Endo H."/>
            <person name="Kuwata A."/>
            <person name="Ogata H."/>
        </authorList>
    </citation>
    <scope>NUCLEOTIDE SEQUENCE [LARGE SCALE GENOMIC DNA]</scope>
    <source>
        <strain evidence="3">NIES 3699</strain>
    </source>
</reference>
<feature type="compositionally biased region" description="Acidic residues" evidence="1">
    <location>
        <begin position="607"/>
        <end position="620"/>
    </location>
</feature>
<gene>
    <name evidence="2" type="ORF">TrVE_jg10382</name>
</gene>
<evidence type="ECO:0000313" key="3">
    <source>
        <dbReference type="Proteomes" id="UP001165160"/>
    </source>
</evidence>
<feature type="region of interest" description="Disordered" evidence="1">
    <location>
        <begin position="593"/>
        <end position="637"/>
    </location>
</feature>
<feature type="region of interest" description="Disordered" evidence="1">
    <location>
        <begin position="186"/>
        <end position="231"/>
    </location>
</feature>
<dbReference type="Proteomes" id="UP001165160">
    <property type="component" value="Unassembled WGS sequence"/>
</dbReference>
<dbReference type="AlphaFoldDB" id="A0A9W7FI09"/>
<keyword evidence="3" id="KW-1185">Reference proteome</keyword>
<evidence type="ECO:0000313" key="2">
    <source>
        <dbReference type="EMBL" id="GMI12450.1"/>
    </source>
</evidence>
<comment type="caution">
    <text evidence="2">The sequence shown here is derived from an EMBL/GenBank/DDBJ whole genome shotgun (WGS) entry which is preliminary data.</text>
</comment>
<proteinExistence type="predicted"/>
<sequence length="637" mass="69951">MSSEDKHGQHGQMKLTFHLDGCPHPSFEHTFDLPPPASLQTLFPSILHKAGDLLGLTDVEGLYTSVGGYPVYRVAGLRNGASYAVRATEDCAMAKSLLPRTNREKALGIENTFPAWPNVEEGIKAKTELDLLIEEFKSNGGEEYLKESEEAKEMVNLGDLDIGQPHKSSWRNRLVKRGRRNWKRRKEGLKPIYNTDSESEGEKEDKEKHAGNQSDEEGSVSSDDSYSRANPVVKSTTEGFYDEYKRSEVLVDDPDWAKRYGEASSPLKKDVQDIHATDETGRIYNDVLEALRVDSGRVLHRPSEIIEAMRDAMKIAAPGEDEVEEGGRLDDFNRIVHPAGKTVGRGGSYALAGEAGYSNVAIYGLRALASITREDASCREEAFTYKGHRLAISCMMAHPTNRHVGRYGSLFLANICTKATQSTLCKAGAAKVLNERLTVNAECGEVCGAAIMGLYKLSEGGIYFICEKIIEGGGVIKSVKAVKKHTNNITVASYTVWLFKELYKAGLAEDVRRDEGLFAAGCVACRYYDNEDVRDAGIEVEALLMEGVDVETEAGRFYLRERDTGRAVGGGSCNDSLVIDILEKFPQQDRLEVLGEKEKVKQPGGGGDDDDDEEGGEEGEGEGKEDGAEAETNMEQT</sequence>
<dbReference type="Gene3D" id="1.25.10.10">
    <property type="entry name" value="Leucine-rich Repeat Variant"/>
    <property type="match status" value="1"/>
</dbReference>
<name>A0A9W7FI09_9STRA</name>
<protein>
    <submittedName>
        <fullName evidence="2">Uncharacterized protein</fullName>
    </submittedName>
</protein>